<dbReference type="Proteomes" id="UP000886998">
    <property type="component" value="Unassembled WGS sequence"/>
</dbReference>
<evidence type="ECO:0000313" key="2">
    <source>
        <dbReference type="Proteomes" id="UP000886998"/>
    </source>
</evidence>
<protein>
    <submittedName>
        <fullName evidence="1">Uncharacterized protein</fullName>
    </submittedName>
</protein>
<dbReference type="AlphaFoldDB" id="A0A8X6MKE3"/>
<reference evidence="1" key="1">
    <citation type="submission" date="2020-08" db="EMBL/GenBank/DDBJ databases">
        <title>Multicomponent nature underlies the extraordinary mechanical properties of spider dragline silk.</title>
        <authorList>
            <person name="Kono N."/>
            <person name="Nakamura H."/>
            <person name="Mori M."/>
            <person name="Yoshida Y."/>
            <person name="Ohtoshi R."/>
            <person name="Malay A.D."/>
            <person name="Moran D.A.P."/>
            <person name="Tomita M."/>
            <person name="Numata K."/>
            <person name="Arakawa K."/>
        </authorList>
    </citation>
    <scope>NUCLEOTIDE SEQUENCE</scope>
</reference>
<organism evidence="1 2">
    <name type="scientific">Trichonephila inaurata madagascariensis</name>
    <dbReference type="NCBI Taxonomy" id="2747483"/>
    <lineage>
        <taxon>Eukaryota</taxon>
        <taxon>Metazoa</taxon>
        <taxon>Ecdysozoa</taxon>
        <taxon>Arthropoda</taxon>
        <taxon>Chelicerata</taxon>
        <taxon>Arachnida</taxon>
        <taxon>Araneae</taxon>
        <taxon>Araneomorphae</taxon>
        <taxon>Entelegynae</taxon>
        <taxon>Araneoidea</taxon>
        <taxon>Nephilidae</taxon>
        <taxon>Trichonephila</taxon>
        <taxon>Trichonephila inaurata</taxon>
    </lineage>
</organism>
<comment type="caution">
    <text evidence="1">The sequence shown here is derived from an EMBL/GenBank/DDBJ whole genome shotgun (WGS) entry which is preliminary data.</text>
</comment>
<gene>
    <name evidence="1" type="primary">AVEN_112873_1</name>
    <name evidence="1" type="ORF">TNIN_358591</name>
</gene>
<keyword evidence="2" id="KW-1185">Reference proteome</keyword>
<evidence type="ECO:0000313" key="1">
    <source>
        <dbReference type="EMBL" id="GFS64427.1"/>
    </source>
</evidence>
<proteinExistence type="predicted"/>
<dbReference type="EMBL" id="BMAV01028036">
    <property type="protein sequence ID" value="GFS64427.1"/>
    <property type="molecule type" value="Genomic_DNA"/>
</dbReference>
<name>A0A8X6MKE3_9ARAC</name>
<sequence length="107" mass="12840">MKDYAVSFDDCDCFEIKMESSVKKIHDFIDQLCNISRVVLSQGLQLIEILAKLRLSEKFMEKHRQHIGGWVTFVEVEREFRLTELNKLAIRLHFMWQLQRCNHDIKQ</sequence>
<feature type="non-terminal residue" evidence="1">
    <location>
        <position position="1"/>
    </location>
</feature>
<dbReference type="OrthoDB" id="6431207at2759"/>
<accession>A0A8X6MKE3</accession>